<comment type="caution">
    <text evidence="2">The sequence shown here is derived from an EMBL/GenBank/DDBJ whole genome shotgun (WGS) entry which is preliminary data.</text>
</comment>
<dbReference type="InterPro" id="IPR050509">
    <property type="entry name" value="CoA-transferase_III"/>
</dbReference>
<evidence type="ECO:0000313" key="3">
    <source>
        <dbReference type="Proteomes" id="UP000214603"/>
    </source>
</evidence>
<dbReference type="Gene3D" id="3.40.50.10540">
    <property type="entry name" value="Crotonobetainyl-coa:carnitine coa-transferase, domain 1"/>
    <property type="match status" value="2"/>
</dbReference>
<keyword evidence="1 2" id="KW-0808">Transferase</keyword>
<dbReference type="GO" id="GO:0016740">
    <property type="term" value="F:transferase activity"/>
    <property type="evidence" value="ECO:0007669"/>
    <property type="project" value="UniProtKB-KW"/>
</dbReference>
<proteinExistence type="predicted"/>
<dbReference type="RefSeq" id="WP_088603692.1">
    <property type="nucleotide sequence ID" value="NZ_NJIH01000007.1"/>
</dbReference>
<keyword evidence="3" id="KW-1185">Reference proteome</keyword>
<dbReference type="InterPro" id="IPR023606">
    <property type="entry name" value="CoA-Trfase_III_dom_1_sf"/>
</dbReference>
<sequence length="411" mass="45191">MSIKKKEFQPQLTGPLEGIRVIDLSRLVSGNTLTLMLADLGAEVVKVEPPRGDSLRAWVKGGISTDWKSLARNKKSIGLDLRQSEGMNLLKRLVAKADVLVENFRAGTLEKMGLAPALLHEINPRLVIARITGFGQTGPYAKRPGFGTLVEGMCGMAEATGFADGPPILPPGPLADTCAGYCGALAVLAAVREVEVNGGRGQIIDQPLFNPLFIALGAQAANYRVTGKLKVRNANQNLYMTRDHKYVTYTASMEPMPQRMLEAIGKGEYNKNPEYAGVRGRNNHGPEIKGWVQDYLGQLTQEEAVRFFEEKEISGAPVYTVAQIMEDPHFQEAETVVELPDEEMGYVPMYGFPNRLSGSPSQFFRPAPKIGEHNREVVAWAELDEDEIASLEEKGVLHTGKKMDRSDFSYQ</sequence>
<evidence type="ECO:0000256" key="1">
    <source>
        <dbReference type="ARBA" id="ARBA00022679"/>
    </source>
</evidence>
<dbReference type="PANTHER" id="PTHR48228">
    <property type="entry name" value="SUCCINYL-COA--D-CITRAMALATE COA-TRANSFERASE"/>
    <property type="match status" value="1"/>
</dbReference>
<reference evidence="3" key="1">
    <citation type="submission" date="2017-06" db="EMBL/GenBank/DDBJ databases">
        <title>Herbaspirillum phytohormonus sp. nov., isolated from the root nodule of Robinia pseudoacacia in lead-zinc mine.</title>
        <authorList>
            <person name="Fan M."/>
            <person name="Lin Y."/>
        </authorList>
    </citation>
    <scope>NUCLEOTIDE SEQUENCE [LARGE SCALE GENOMIC DNA]</scope>
    <source>
        <strain evidence="3">SC-089</strain>
    </source>
</reference>
<dbReference type="OrthoDB" id="5294844at2"/>
<dbReference type="PANTHER" id="PTHR48228:SF6">
    <property type="entry name" value="L-CARNITINE COA-TRANSFERASE"/>
    <property type="match status" value="1"/>
</dbReference>
<dbReference type="AlphaFoldDB" id="A0A225MHH7"/>
<name>A0A225MHH7_9BURK</name>
<accession>A0A225MHH7</accession>
<dbReference type="EMBL" id="NJIH01000007">
    <property type="protein sequence ID" value="OWT58961.1"/>
    <property type="molecule type" value="Genomic_DNA"/>
</dbReference>
<organism evidence="2 3">
    <name type="scientific">Candidimonas nitroreducens</name>
    <dbReference type="NCBI Taxonomy" id="683354"/>
    <lineage>
        <taxon>Bacteria</taxon>
        <taxon>Pseudomonadati</taxon>
        <taxon>Pseudomonadota</taxon>
        <taxon>Betaproteobacteria</taxon>
        <taxon>Burkholderiales</taxon>
        <taxon>Alcaligenaceae</taxon>
        <taxon>Candidimonas</taxon>
    </lineage>
</organism>
<dbReference type="Pfam" id="PF02515">
    <property type="entry name" value="CoA_transf_3"/>
    <property type="match status" value="1"/>
</dbReference>
<dbReference type="Proteomes" id="UP000214603">
    <property type="component" value="Unassembled WGS sequence"/>
</dbReference>
<dbReference type="SUPFAM" id="SSF89796">
    <property type="entry name" value="CoA-transferase family III (CaiB/BaiF)"/>
    <property type="match status" value="1"/>
</dbReference>
<gene>
    <name evidence="2" type="ORF">CEY11_12230</name>
</gene>
<protein>
    <submittedName>
        <fullName evidence="2">CoA transferase</fullName>
    </submittedName>
</protein>
<evidence type="ECO:0000313" key="2">
    <source>
        <dbReference type="EMBL" id="OWT58961.1"/>
    </source>
</evidence>
<dbReference type="InterPro" id="IPR003673">
    <property type="entry name" value="CoA-Trfase_fam_III"/>
</dbReference>